<evidence type="ECO:0000313" key="12">
    <source>
        <dbReference type="Proteomes" id="UP000054166"/>
    </source>
</evidence>
<evidence type="ECO:0000259" key="10">
    <source>
        <dbReference type="Pfam" id="PF00432"/>
    </source>
</evidence>
<evidence type="ECO:0000256" key="6">
    <source>
        <dbReference type="ARBA" id="ARBA00022723"/>
    </source>
</evidence>
<gene>
    <name evidence="11" type="ORF">PILCRDRAFT_792148</name>
</gene>
<name>A0A0C3AYP6_PILCF</name>
<dbReference type="STRING" id="765440.A0A0C3AYP6"/>
<dbReference type="EMBL" id="KN833011">
    <property type="protein sequence ID" value="KIM79118.1"/>
    <property type="molecule type" value="Genomic_DNA"/>
</dbReference>
<comment type="function">
    <text evidence="9">Catalyzes the transfer of a farnesyl moiety from farnesyl diphosphate to a cysteine at the fourth position from the C-terminus of several proteins. The beta subunit is responsible for peptide-binding.</text>
</comment>
<reference evidence="11 12" key="1">
    <citation type="submission" date="2014-04" db="EMBL/GenBank/DDBJ databases">
        <authorList>
            <consortium name="DOE Joint Genome Institute"/>
            <person name="Kuo A."/>
            <person name="Tarkka M."/>
            <person name="Buscot F."/>
            <person name="Kohler A."/>
            <person name="Nagy L.G."/>
            <person name="Floudas D."/>
            <person name="Copeland A."/>
            <person name="Barry K.W."/>
            <person name="Cichocki N."/>
            <person name="Veneault-Fourrey C."/>
            <person name="LaButti K."/>
            <person name="Lindquist E.A."/>
            <person name="Lipzen A."/>
            <person name="Lundell T."/>
            <person name="Morin E."/>
            <person name="Murat C."/>
            <person name="Sun H."/>
            <person name="Tunlid A."/>
            <person name="Henrissat B."/>
            <person name="Grigoriev I.V."/>
            <person name="Hibbett D.S."/>
            <person name="Martin F."/>
            <person name="Nordberg H.P."/>
            <person name="Cantor M.N."/>
            <person name="Hua S.X."/>
        </authorList>
    </citation>
    <scope>NUCLEOTIDE SEQUENCE [LARGE SCALE GENOMIC DNA]</scope>
    <source>
        <strain evidence="11 12">F 1598</strain>
    </source>
</reference>
<dbReference type="Proteomes" id="UP000054166">
    <property type="component" value="Unassembled WGS sequence"/>
</dbReference>
<comment type="catalytic activity">
    <reaction evidence="9">
        <text>L-cysteinyl-[protein] + (2E,6E)-farnesyl diphosphate = S-(2E,6E)-farnesyl-L-cysteinyl-[protein] + diphosphate</text>
        <dbReference type="Rhea" id="RHEA:13345"/>
        <dbReference type="Rhea" id="RHEA-COMP:10131"/>
        <dbReference type="Rhea" id="RHEA-COMP:11535"/>
        <dbReference type="ChEBI" id="CHEBI:29950"/>
        <dbReference type="ChEBI" id="CHEBI:33019"/>
        <dbReference type="ChEBI" id="CHEBI:86019"/>
        <dbReference type="ChEBI" id="CHEBI:175763"/>
    </reaction>
</comment>
<organism evidence="11 12">
    <name type="scientific">Piloderma croceum (strain F 1598)</name>
    <dbReference type="NCBI Taxonomy" id="765440"/>
    <lineage>
        <taxon>Eukaryota</taxon>
        <taxon>Fungi</taxon>
        <taxon>Dikarya</taxon>
        <taxon>Basidiomycota</taxon>
        <taxon>Agaricomycotina</taxon>
        <taxon>Agaricomycetes</taxon>
        <taxon>Agaricomycetidae</taxon>
        <taxon>Atheliales</taxon>
        <taxon>Atheliaceae</taxon>
        <taxon>Piloderma</taxon>
    </lineage>
</organism>
<dbReference type="InterPro" id="IPR045089">
    <property type="entry name" value="PGGT1B-like"/>
</dbReference>
<dbReference type="InterPro" id="IPR008930">
    <property type="entry name" value="Terpenoid_cyclase/PrenylTrfase"/>
</dbReference>
<dbReference type="EC" id="2.5.1.58" evidence="2 9"/>
<evidence type="ECO:0000256" key="4">
    <source>
        <dbReference type="ARBA" id="ARBA00022602"/>
    </source>
</evidence>
<proteinExistence type="inferred from homology"/>
<dbReference type="InterPro" id="IPR001330">
    <property type="entry name" value="Prenyltrans"/>
</dbReference>
<feature type="domain" description="Prenyltransferase alpha-alpha toroid" evidence="10">
    <location>
        <begin position="42"/>
        <end position="475"/>
    </location>
</feature>
<dbReference type="InterPro" id="IPR026872">
    <property type="entry name" value="FTB"/>
</dbReference>
<dbReference type="Gene3D" id="1.50.10.20">
    <property type="match status" value="1"/>
</dbReference>
<comment type="cofactor">
    <cofactor evidence="9">
        <name>Zn(2+)</name>
        <dbReference type="ChEBI" id="CHEBI:29105"/>
    </cofactor>
    <text evidence="9">Binds 1 zinc ion per subunit.</text>
</comment>
<sequence length="504" mass="54989">MSHLSRSPTDGYPTETSNLQAATESTLIDHIPDTDDTSAATLQKNAHIQFLIRNLVQGFPSKYTSQDASQPWLMFWTVQGFSVLGVALDPTNKQKIIDTVMAWQHPDGGFGGGPGQAAHLLPTYASVCTLAIVGRPGPGGGWDQINREKMYKYFMSLKQPDGSFLVTHHAEVDVRGIYCLIAVAYLLDLLTPELVEGTPSFIASCQTYEGGFSSASQPYYSLSLNPTTPAPTPTQPSVLDSPRPPLGEAHGGYTFCSLASWVMLQPLTPSSEPKPEINYKRLLRWLSNMQGSEVEIGGFKGRTNKLVDGCYSWWVGGSFGLLEAVGVGGHGDPQGLHDDGPASAQDTENWDDVDDSLFNRKALQEYILYAGQHPAGGLRDKPPKTPDAYHTLYCLAGLSSAQHRVLPSPTRRNVLLDAWESTRGMFVTLPRSRDPLDSLRKSVFADALSWSEEEGTSKFVGGNGNRLNGTHPLFNLTMTHTEAIMGHFYKQKVPTRKKAKAGST</sequence>
<dbReference type="HOGENOM" id="CLU_028946_0_0_1"/>
<dbReference type="FunCoup" id="A0A0C3AYP6">
    <property type="interactions" value="204"/>
</dbReference>
<evidence type="ECO:0000256" key="8">
    <source>
        <dbReference type="ARBA" id="ARBA00022833"/>
    </source>
</evidence>
<dbReference type="GO" id="GO:0004660">
    <property type="term" value="F:protein farnesyltransferase activity"/>
    <property type="evidence" value="ECO:0007669"/>
    <property type="project" value="UniProtKB-UniRule"/>
</dbReference>
<evidence type="ECO:0000256" key="3">
    <source>
        <dbReference type="ARBA" id="ARBA00015798"/>
    </source>
</evidence>
<dbReference type="GO" id="GO:0097354">
    <property type="term" value="P:prenylation"/>
    <property type="evidence" value="ECO:0007669"/>
    <property type="project" value="UniProtKB-UniRule"/>
</dbReference>
<keyword evidence="7" id="KW-0677">Repeat</keyword>
<comment type="subunit">
    <text evidence="9">Heterodimer of an alpha and a beta subunit.</text>
</comment>
<dbReference type="SUPFAM" id="SSF48239">
    <property type="entry name" value="Terpenoid cyclases/Protein prenyltransferases"/>
    <property type="match status" value="1"/>
</dbReference>
<dbReference type="CDD" id="cd02893">
    <property type="entry name" value="FTase"/>
    <property type="match status" value="1"/>
</dbReference>
<protein>
    <recommendedName>
        <fullName evidence="3 9">Protein farnesyltransferase subunit beta</fullName>
        <shortName evidence="9">FTase-beta</shortName>
        <ecNumber evidence="2 9">2.5.1.58</ecNumber>
    </recommendedName>
</protein>
<reference evidence="12" key="2">
    <citation type="submission" date="2015-01" db="EMBL/GenBank/DDBJ databases">
        <title>Evolutionary Origins and Diversification of the Mycorrhizal Mutualists.</title>
        <authorList>
            <consortium name="DOE Joint Genome Institute"/>
            <consortium name="Mycorrhizal Genomics Consortium"/>
            <person name="Kohler A."/>
            <person name="Kuo A."/>
            <person name="Nagy L.G."/>
            <person name="Floudas D."/>
            <person name="Copeland A."/>
            <person name="Barry K.W."/>
            <person name="Cichocki N."/>
            <person name="Veneault-Fourrey C."/>
            <person name="LaButti K."/>
            <person name="Lindquist E.A."/>
            <person name="Lipzen A."/>
            <person name="Lundell T."/>
            <person name="Morin E."/>
            <person name="Murat C."/>
            <person name="Riley R."/>
            <person name="Ohm R."/>
            <person name="Sun H."/>
            <person name="Tunlid A."/>
            <person name="Henrissat B."/>
            <person name="Grigoriev I.V."/>
            <person name="Hibbett D.S."/>
            <person name="Martin F."/>
        </authorList>
    </citation>
    <scope>NUCLEOTIDE SEQUENCE [LARGE SCALE GENOMIC DNA]</scope>
    <source>
        <strain evidence="12">F 1598</strain>
    </source>
</reference>
<keyword evidence="12" id="KW-1185">Reference proteome</keyword>
<keyword evidence="5 9" id="KW-0808">Transferase</keyword>
<dbReference type="AlphaFoldDB" id="A0A0C3AYP6"/>
<evidence type="ECO:0000313" key="11">
    <source>
        <dbReference type="EMBL" id="KIM79118.1"/>
    </source>
</evidence>
<evidence type="ECO:0000256" key="2">
    <source>
        <dbReference type="ARBA" id="ARBA00012702"/>
    </source>
</evidence>
<keyword evidence="6 9" id="KW-0479">Metal-binding</keyword>
<evidence type="ECO:0000256" key="7">
    <source>
        <dbReference type="ARBA" id="ARBA00022737"/>
    </source>
</evidence>
<accession>A0A0C3AYP6</accession>
<keyword evidence="4 9" id="KW-0637">Prenyltransferase</keyword>
<evidence type="ECO:0000256" key="9">
    <source>
        <dbReference type="RuleBase" id="RU365056"/>
    </source>
</evidence>
<evidence type="ECO:0000256" key="5">
    <source>
        <dbReference type="ARBA" id="ARBA00022679"/>
    </source>
</evidence>
<comment type="similarity">
    <text evidence="1 9">Belongs to the protein prenyltransferase subunit beta family.</text>
</comment>
<dbReference type="PANTHER" id="PTHR11774">
    <property type="entry name" value="GERANYLGERANYL TRANSFERASE TYPE BETA SUBUNIT"/>
    <property type="match status" value="1"/>
</dbReference>
<evidence type="ECO:0000256" key="1">
    <source>
        <dbReference type="ARBA" id="ARBA00010497"/>
    </source>
</evidence>
<dbReference type="PANTHER" id="PTHR11774:SF6">
    <property type="entry name" value="PROTEIN FARNESYLTRANSFERASE SUBUNIT BETA"/>
    <property type="match status" value="1"/>
</dbReference>
<dbReference type="Pfam" id="PF00432">
    <property type="entry name" value="Prenyltrans"/>
    <property type="match status" value="1"/>
</dbReference>
<keyword evidence="8 9" id="KW-0862">Zinc</keyword>
<dbReference type="InParanoid" id="A0A0C3AYP6"/>
<dbReference type="GO" id="GO:0008270">
    <property type="term" value="F:zinc ion binding"/>
    <property type="evidence" value="ECO:0007669"/>
    <property type="project" value="UniProtKB-UniRule"/>
</dbReference>
<dbReference type="OrthoDB" id="10261146at2759"/>
<dbReference type="GO" id="GO:0005965">
    <property type="term" value="C:protein farnesyltransferase complex"/>
    <property type="evidence" value="ECO:0007669"/>
    <property type="project" value="UniProtKB-UniRule"/>
</dbReference>